<organism evidence="2 3">
    <name type="scientific">Williamsia deligens</name>
    <dbReference type="NCBI Taxonomy" id="321325"/>
    <lineage>
        <taxon>Bacteria</taxon>
        <taxon>Bacillati</taxon>
        <taxon>Actinomycetota</taxon>
        <taxon>Actinomycetes</taxon>
        <taxon>Mycobacteriales</taxon>
        <taxon>Nocardiaceae</taxon>
        <taxon>Williamsia</taxon>
    </lineage>
</organism>
<dbReference type="RefSeq" id="WP_253647665.1">
    <property type="nucleotide sequence ID" value="NZ_BAAAMO010000002.1"/>
</dbReference>
<feature type="chain" id="PRO_5045457848" description="Dehydratase" evidence="1">
    <location>
        <begin position="31"/>
        <end position="224"/>
    </location>
</feature>
<sequence length="224" mass="21870">MTMARQTVGAAAALATAAVVATVTAGSAAAYDLPDTPSLPYTFDGAATLTVGPSHQRVVFPTATVNAFTNVAEFTGTFAPPPTTAAVGGMQYSIAIVNPSQIAGTAVATTPGSASYTLTATQTFAVRVTGMTLAGGTGSAGLPTVPTSGTCTTPPVTATVTGTIDAPALLTDNPSLTTTLTGPVTIPAFGDCGPLTPIVTAAISGAGNTYSVGLSNAKRGSIQE</sequence>
<keyword evidence="3" id="KW-1185">Reference proteome</keyword>
<comment type="caution">
    <text evidence="2">The sequence shown here is derived from an EMBL/GenBank/DDBJ whole genome shotgun (WGS) entry which is preliminary data.</text>
</comment>
<dbReference type="Proteomes" id="UP001597068">
    <property type="component" value="Unassembled WGS sequence"/>
</dbReference>
<evidence type="ECO:0000313" key="2">
    <source>
        <dbReference type="EMBL" id="MFD0924284.1"/>
    </source>
</evidence>
<dbReference type="EMBL" id="JBHTIL010000001">
    <property type="protein sequence ID" value="MFD0924284.1"/>
    <property type="molecule type" value="Genomic_DNA"/>
</dbReference>
<proteinExistence type="predicted"/>
<feature type="signal peptide" evidence="1">
    <location>
        <begin position="1"/>
        <end position="30"/>
    </location>
</feature>
<accession>A0ABW3G6E6</accession>
<name>A0ABW3G6E6_9NOCA</name>
<evidence type="ECO:0000313" key="3">
    <source>
        <dbReference type="Proteomes" id="UP001597068"/>
    </source>
</evidence>
<evidence type="ECO:0000256" key="1">
    <source>
        <dbReference type="SAM" id="SignalP"/>
    </source>
</evidence>
<gene>
    <name evidence="2" type="ORF">ACFQ04_00895</name>
</gene>
<protein>
    <recommendedName>
        <fullName evidence="4">Dehydratase</fullName>
    </recommendedName>
</protein>
<evidence type="ECO:0008006" key="4">
    <source>
        <dbReference type="Google" id="ProtNLM"/>
    </source>
</evidence>
<reference evidence="3" key="1">
    <citation type="journal article" date="2019" name="Int. J. Syst. Evol. Microbiol.">
        <title>The Global Catalogue of Microorganisms (GCM) 10K type strain sequencing project: providing services to taxonomists for standard genome sequencing and annotation.</title>
        <authorList>
            <consortium name="The Broad Institute Genomics Platform"/>
            <consortium name="The Broad Institute Genome Sequencing Center for Infectious Disease"/>
            <person name="Wu L."/>
            <person name="Ma J."/>
        </authorList>
    </citation>
    <scope>NUCLEOTIDE SEQUENCE [LARGE SCALE GENOMIC DNA]</scope>
    <source>
        <strain evidence="3">CCUG 50873</strain>
    </source>
</reference>
<keyword evidence="1" id="KW-0732">Signal</keyword>